<reference evidence="2" key="1">
    <citation type="submission" date="2022-11" db="EMBL/GenBank/DDBJ databases">
        <authorList>
            <person name="Petersen C."/>
        </authorList>
    </citation>
    <scope>NUCLEOTIDE SEQUENCE</scope>
    <source>
        <strain evidence="2">IBT 29864</strain>
    </source>
</reference>
<feature type="domain" description="Clr5" evidence="1">
    <location>
        <begin position="8"/>
        <end position="54"/>
    </location>
</feature>
<dbReference type="GeneID" id="81438581"/>
<dbReference type="InterPro" id="IPR025676">
    <property type="entry name" value="Clr5_dom"/>
</dbReference>
<organism evidence="2 3">
    <name type="scientific">Penicillium cataractarum</name>
    <dbReference type="NCBI Taxonomy" id="2100454"/>
    <lineage>
        <taxon>Eukaryota</taxon>
        <taxon>Fungi</taxon>
        <taxon>Dikarya</taxon>
        <taxon>Ascomycota</taxon>
        <taxon>Pezizomycotina</taxon>
        <taxon>Eurotiomycetes</taxon>
        <taxon>Eurotiomycetidae</taxon>
        <taxon>Eurotiales</taxon>
        <taxon>Aspergillaceae</taxon>
        <taxon>Penicillium</taxon>
    </lineage>
</organism>
<evidence type="ECO:0000313" key="2">
    <source>
        <dbReference type="EMBL" id="KAJ5370381.1"/>
    </source>
</evidence>
<reference evidence="2" key="2">
    <citation type="journal article" date="2023" name="IMA Fungus">
        <title>Comparative genomic study of the Penicillium genus elucidates a diverse pangenome and 15 lateral gene transfer events.</title>
        <authorList>
            <person name="Petersen C."/>
            <person name="Sorensen T."/>
            <person name="Nielsen M.R."/>
            <person name="Sondergaard T.E."/>
            <person name="Sorensen J.L."/>
            <person name="Fitzpatrick D.A."/>
            <person name="Frisvad J.C."/>
            <person name="Nielsen K.L."/>
        </authorList>
    </citation>
    <scope>NUCLEOTIDE SEQUENCE</scope>
    <source>
        <strain evidence="2">IBT 29864</strain>
    </source>
</reference>
<evidence type="ECO:0000313" key="3">
    <source>
        <dbReference type="Proteomes" id="UP001147782"/>
    </source>
</evidence>
<name>A0A9W9S1L3_9EURO</name>
<protein>
    <recommendedName>
        <fullName evidence="1">Clr5 domain-containing protein</fullName>
    </recommendedName>
</protein>
<dbReference type="OrthoDB" id="5392716at2759"/>
<proteinExistence type="predicted"/>
<dbReference type="AlphaFoldDB" id="A0A9W9S1L3"/>
<evidence type="ECO:0000259" key="1">
    <source>
        <dbReference type="Pfam" id="PF14420"/>
    </source>
</evidence>
<accession>A0A9W9S1L3</accession>
<comment type="caution">
    <text evidence="2">The sequence shown here is derived from an EMBL/GenBank/DDBJ whole genome shotgun (WGS) entry which is preliminary data.</text>
</comment>
<dbReference type="RefSeq" id="XP_056554815.1">
    <property type="nucleotide sequence ID" value="XM_056699402.1"/>
</dbReference>
<dbReference type="EMBL" id="JAPZBS010000005">
    <property type="protein sequence ID" value="KAJ5370381.1"/>
    <property type="molecule type" value="Genomic_DNA"/>
</dbReference>
<sequence length="198" mass="22822">MPAHINIDAHKDYVLSLYADKTSLPDICQALQEQHGVAITAKTLRRRIDDWGVKGGKSAYRTLKDDNLRERVRKLVLEDKLPTKVRSPIARDCDSCCEMLIDIEQKVLEVLAEEGYNMSDTTLRRMRKDLGIVLRNDDPVKLARHRDRMRHRRQLEIALDGQLPARYSIAATVPTPPPRFPDLRRFSSIHLDILFQSN</sequence>
<dbReference type="Proteomes" id="UP001147782">
    <property type="component" value="Unassembled WGS sequence"/>
</dbReference>
<gene>
    <name evidence="2" type="ORF">N7496_006473</name>
</gene>
<dbReference type="Pfam" id="PF14420">
    <property type="entry name" value="Clr5"/>
    <property type="match status" value="1"/>
</dbReference>
<keyword evidence="3" id="KW-1185">Reference proteome</keyword>